<proteinExistence type="inferred from homology"/>
<dbReference type="InterPro" id="IPR005031">
    <property type="entry name" value="COQ10_START"/>
</dbReference>
<sequence>MLHRISIVLLRACAVCAVCAVSAWGTAAVAAQPGEPRFELDVERVVGSDGGKVYQITSSGTVAATPTVVWRILTDYNHLADYLPNMKSARVVSRNGDRVIVEQLGIARFLYFSRDIRLVVQVHERAPNRIDISMIDGDMKAYRASWELSPLAGAAGTKVVYNATIEPKFDVPGIIGLSVVRKDIARMMAAVFLRLDRQE</sequence>
<evidence type="ECO:0000313" key="4">
    <source>
        <dbReference type="EMBL" id="NNG23338.1"/>
    </source>
</evidence>
<comment type="similarity">
    <text evidence="1">Belongs to the ribosome association toxin RatA family.</text>
</comment>
<dbReference type="Pfam" id="PF03364">
    <property type="entry name" value="Polyketide_cyc"/>
    <property type="match status" value="1"/>
</dbReference>
<evidence type="ECO:0000313" key="5">
    <source>
        <dbReference type="Proteomes" id="UP000533905"/>
    </source>
</evidence>
<dbReference type="SUPFAM" id="SSF55961">
    <property type="entry name" value="Bet v1-like"/>
    <property type="match status" value="1"/>
</dbReference>
<dbReference type="InterPro" id="IPR023393">
    <property type="entry name" value="START-like_dom_sf"/>
</dbReference>
<reference evidence="4 5" key="1">
    <citation type="submission" date="2020-04" db="EMBL/GenBank/DDBJ databases">
        <title>Massilia sp. nov., a cold adapted bacteria isolated from Arctic soil.</title>
        <authorList>
            <person name="Son J."/>
            <person name="Ka J.-O."/>
        </authorList>
    </citation>
    <scope>NUCLEOTIDE SEQUENCE [LARGE SCALE GENOMIC DNA]</scope>
    <source>
        <strain evidence="4 5">ML15P13</strain>
    </source>
</reference>
<feature type="domain" description="Coenzyme Q-binding protein COQ10 START" evidence="3">
    <location>
        <begin position="62"/>
        <end position="191"/>
    </location>
</feature>
<organism evidence="4 5">
    <name type="scientific">Telluria aromaticivorans</name>
    <dbReference type="NCBI Taxonomy" id="2725995"/>
    <lineage>
        <taxon>Bacteria</taxon>
        <taxon>Pseudomonadati</taxon>
        <taxon>Pseudomonadota</taxon>
        <taxon>Betaproteobacteria</taxon>
        <taxon>Burkholderiales</taxon>
        <taxon>Oxalobacteraceae</taxon>
        <taxon>Telluria group</taxon>
        <taxon>Telluria</taxon>
    </lineage>
</organism>
<dbReference type="PANTHER" id="PTHR34060">
    <property type="entry name" value="POLYKETIDE CYCLASE / DEHYDRASE AND LIPID TRANSPORT PROTEIN"/>
    <property type="match status" value="1"/>
</dbReference>
<gene>
    <name evidence="4" type="ORF">HGB41_10050</name>
</gene>
<accession>A0A7Y2NZP5</accession>
<name>A0A7Y2NZP5_9BURK</name>
<dbReference type="Gene3D" id="3.30.530.20">
    <property type="match status" value="1"/>
</dbReference>
<dbReference type="Proteomes" id="UP000533905">
    <property type="component" value="Unassembled WGS sequence"/>
</dbReference>
<evidence type="ECO:0000259" key="3">
    <source>
        <dbReference type="Pfam" id="PF03364"/>
    </source>
</evidence>
<feature type="signal peptide" evidence="2">
    <location>
        <begin position="1"/>
        <end position="27"/>
    </location>
</feature>
<protein>
    <submittedName>
        <fullName evidence="4">Cyclase/dehydrase</fullName>
    </submittedName>
</protein>
<evidence type="ECO:0000256" key="1">
    <source>
        <dbReference type="ARBA" id="ARBA00008918"/>
    </source>
</evidence>
<comment type="caution">
    <text evidence="4">The sequence shown here is derived from an EMBL/GenBank/DDBJ whole genome shotgun (WGS) entry which is preliminary data.</text>
</comment>
<evidence type="ECO:0000256" key="2">
    <source>
        <dbReference type="SAM" id="SignalP"/>
    </source>
</evidence>
<dbReference type="AlphaFoldDB" id="A0A7Y2NZP5"/>
<dbReference type="EMBL" id="JABAIV010000003">
    <property type="protein sequence ID" value="NNG23338.1"/>
    <property type="molecule type" value="Genomic_DNA"/>
</dbReference>
<keyword evidence="5" id="KW-1185">Reference proteome</keyword>
<feature type="chain" id="PRO_5030896647" evidence="2">
    <location>
        <begin position="28"/>
        <end position="199"/>
    </location>
</feature>
<keyword evidence="2" id="KW-0732">Signal</keyword>
<dbReference type="PANTHER" id="PTHR34060:SF1">
    <property type="entry name" value="POLYKETIDE CYCLASE _ DEHYDRASE AND LIPID TRANSPORT PROTEIN"/>
    <property type="match status" value="1"/>
</dbReference>